<dbReference type="AlphaFoldDB" id="A0ABD1CEU1"/>
<evidence type="ECO:0000256" key="3">
    <source>
        <dbReference type="ARBA" id="ARBA00022989"/>
    </source>
</evidence>
<evidence type="ECO:0000256" key="5">
    <source>
        <dbReference type="SAM" id="Phobius"/>
    </source>
</evidence>
<evidence type="ECO:0000256" key="1">
    <source>
        <dbReference type="ARBA" id="ARBA00004141"/>
    </source>
</evidence>
<evidence type="ECO:0000313" key="7">
    <source>
        <dbReference type="Proteomes" id="UP001562425"/>
    </source>
</evidence>
<reference evidence="6 7" key="1">
    <citation type="submission" date="2024-05" db="EMBL/GenBank/DDBJ databases">
        <title>Culex pipiens pipiens assembly and annotation.</title>
        <authorList>
            <person name="Alout H."/>
            <person name="Durand T."/>
        </authorList>
    </citation>
    <scope>NUCLEOTIDE SEQUENCE [LARGE SCALE GENOMIC DNA]</scope>
    <source>
        <strain evidence="6">HA-2024</strain>
        <tissue evidence="6">Whole body</tissue>
    </source>
</reference>
<feature type="transmembrane region" description="Helical" evidence="5">
    <location>
        <begin position="227"/>
        <end position="248"/>
    </location>
</feature>
<evidence type="ECO:0000256" key="4">
    <source>
        <dbReference type="ARBA" id="ARBA00023136"/>
    </source>
</evidence>
<keyword evidence="7" id="KW-1185">Reference proteome</keyword>
<feature type="transmembrane region" description="Helical" evidence="5">
    <location>
        <begin position="114"/>
        <end position="135"/>
    </location>
</feature>
<comment type="subcellular location">
    <subcellularLocation>
        <location evidence="1">Membrane</location>
        <topology evidence="1">Multi-pass membrane protein</topology>
    </subcellularLocation>
</comment>
<sequence>MFLVMEFLDPAMGTTMYSTAFLLGLELVAAEMRVTGNNIISCLYALGEAVLGLHWQCTPATGDYCWKVAYIPGLISVPPGLLLRVVNCSFCWLTNTLVYYGLSLNSVTLAGDKYLNFILVALIELPGYVILQMILDRIGRRITLCSSMLLCGLFCFLSEFVPAENHWTNLGMFLVSKLAITMSFCTLYIYTAEIFPTNLRQSLMAICSMFGRFGSMIAPQTPLLAKLWLPLPMVVFGTMGIASGLTILQFPETLNTQLPNTVEEAMSMNSEGNKDYRKVRTK</sequence>
<dbReference type="InterPro" id="IPR036259">
    <property type="entry name" value="MFS_trans_sf"/>
</dbReference>
<dbReference type="Gene3D" id="1.20.1250.20">
    <property type="entry name" value="MFS general substrate transporter like domains"/>
    <property type="match status" value="1"/>
</dbReference>
<evidence type="ECO:0008006" key="8">
    <source>
        <dbReference type="Google" id="ProtNLM"/>
    </source>
</evidence>
<dbReference type="EMBL" id="JBEHCU010012948">
    <property type="protein sequence ID" value="KAL1374901.1"/>
    <property type="molecule type" value="Genomic_DNA"/>
</dbReference>
<dbReference type="PANTHER" id="PTHR24064">
    <property type="entry name" value="SOLUTE CARRIER FAMILY 22 MEMBER"/>
    <property type="match status" value="1"/>
</dbReference>
<dbReference type="InterPro" id="IPR011701">
    <property type="entry name" value="MFS"/>
</dbReference>
<gene>
    <name evidence="6" type="ORF">pipiens_000730</name>
</gene>
<keyword evidence="3 5" id="KW-1133">Transmembrane helix</keyword>
<dbReference type="SUPFAM" id="SSF103473">
    <property type="entry name" value="MFS general substrate transporter"/>
    <property type="match status" value="1"/>
</dbReference>
<accession>A0ABD1CEU1</accession>
<keyword evidence="4 5" id="KW-0472">Membrane</keyword>
<protein>
    <recommendedName>
        <fullName evidence="8">Organic cation transporter</fullName>
    </recommendedName>
</protein>
<evidence type="ECO:0000313" key="6">
    <source>
        <dbReference type="EMBL" id="KAL1374901.1"/>
    </source>
</evidence>
<organism evidence="6 7">
    <name type="scientific">Culex pipiens pipiens</name>
    <name type="common">Northern house mosquito</name>
    <dbReference type="NCBI Taxonomy" id="38569"/>
    <lineage>
        <taxon>Eukaryota</taxon>
        <taxon>Metazoa</taxon>
        <taxon>Ecdysozoa</taxon>
        <taxon>Arthropoda</taxon>
        <taxon>Hexapoda</taxon>
        <taxon>Insecta</taxon>
        <taxon>Pterygota</taxon>
        <taxon>Neoptera</taxon>
        <taxon>Endopterygota</taxon>
        <taxon>Diptera</taxon>
        <taxon>Nematocera</taxon>
        <taxon>Culicoidea</taxon>
        <taxon>Culicidae</taxon>
        <taxon>Culicinae</taxon>
        <taxon>Culicini</taxon>
        <taxon>Culex</taxon>
        <taxon>Culex</taxon>
    </lineage>
</organism>
<feature type="transmembrane region" description="Helical" evidence="5">
    <location>
        <begin position="142"/>
        <end position="161"/>
    </location>
</feature>
<dbReference type="Proteomes" id="UP001562425">
    <property type="component" value="Unassembled WGS sequence"/>
</dbReference>
<dbReference type="Pfam" id="PF07690">
    <property type="entry name" value="MFS_1"/>
    <property type="match status" value="1"/>
</dbReference>
<proteinExistence type="predicted"/>
<feature type="transmembrane region" description="Helical" evidence="5">
    <location>
        <begin position="81"/>
        <end position="102"/>
    </location>
</feature>
<name>A0ABD1CEU1_CULPP</name>
<comment type="caution">
    <text evidence="6">The sequence shown here is derived from an EMBL/GenBank/DDBJ whole genome shotgun (WGS) entry which is preliminary data.</text>
</comment>
<feature type="transmembrane region" description="Helical" evidence="5">
    <location>
        <begin position="167"/>
        <end position="190"/>
    </location>
</feature>
<evidence type="ECO:0000256" key="2">
    <source>
        <dbReference type="ARBA" id="ARBA00022692"/>
    </source>
</evidence>
<keyword evidence="2 5" id="KW-0812">Transmembrane</keyword>
<feature type="non-terminal residue" evidence="6">
    <location>
        <position position="282"/>
    </location>
</feature>
<dbReference type="GO" id="GO:0016020">
    <property type="term" value="C:membrane"/>
    <property type="evidence" value="ECO:0007669"/>
    <property type="project" value="UniProtKB-SubCell"/>
</dbReference>